<dbReference type="PATRIC" id="fig|1224163.3.peg.1050"/>
<dbReference type="InterPro" id="IPR006224">
    <property type="entry name" value="PsdUridine_synth_RluA-like_CS"/>
</dbReference>
<dbReference type="OrthoDB" id="9807829at2"/>
<feature type="domain" description="Pseudouridine synthase RsuA/RluA-like" evidence="4">
    <location>
        <begin position="85"/>
        <end position="225"/>
    </location>
</feature>
<dbReference type="EMBL" id="CP003924">
    <property type="protein sequence ID" value="AGS34521.1"/>
    <property type="molecule type" value="Genomic_DNA"/>
</dbReference>
<dbReference type="SUPFAM" id="SSF55120">
    <property type="entry name" value="Pseudouridine synthase"/>
    <property type="match status" value="1"/>
</dbReference>
<dbReference type="InterPro" id="IPR050188">
    <property type="entry name" value="RluA_PseudoU_synthase"/>
</dbReference>
<organism evidence="5 6">
    <name type="scientific">Corynebacterium maris DSM 45190</name>
    <dbReference type="NCBI Taxonomy" id="1224163"/>
    <lineage>
        <taxon>Bacteria</taxon>
        <taxon>Bacillati</taxon>
        <taxon>Actinomycetota</taxon>
        <taxon>Actinomycetes</taxon>
        <taxon>Mycobacteriales</taxon>
        <taxon>Corynebacteriaceae</taxon>
        <taxon>Corynebacterium</taxon>
    </lineage>
</organism>
<dbReference type="InterPro" id="IPR020103">
    <property type="entry name" value="PsdUridine_synth_cat_dom_sf"/>
</dbReference>
<evidence type="ECO:0000256" key="1">
    <source>
        <dbReference type="ARBA" id="ARBA00000073"/>
    </source>
</evidence>
<evidence type="ECO:0000256" key="2">
    <source>
        <dbReference type="ARBA" id="ARBA00031870"/>
    </source>
</evidence>
<evidence type="ECO:0000259" key="4">
    <source>
        <dbReference type="Pfam" id="PF00849"/>
    </source>
</evidence>
<dbReference type="HOGENOM" id="CLU_016902_0_1_11"/>
<dbReference type="Proteomes" id="UP000015388">
    <property type="component" value="Chromosome"/>
</dbReference>
<dbReference type="Pfam" id="PF00849">
    <property type="entry name" value="PseudoU_synth_2"/>
    <property type="match status" value="1"/>
</dbReference>
<proteinExistence type="predicted"/>
<gene>
    <name evidence="5" type="ORF">B841_05240</name>
</gene>
<dbReference type="GO" id="GO:0140098">
    <property type="term" value="F:catalytic activity, acting on RNA"/>
    <property type="evidence" value="ECO:0007669"/>
    <property type="project" value="UniProtKB-ARBA"/>
</dbReference>
<name>S5TI24_9CORY</name>
<accession>S5TI24</accession>
<protein>
    <recommendedName>
        <fullName evidence="2">RNA pseudouridylate synthase</fullName>
    </recommendedName>
    <alternativeName>
        <fullName evidence="3">RNA-uridine isomerase</fullName>
    </alternativeName>
</protein>
<reference evidence="5 6" key="1">
    <citation type="submission" date="2012-11" db="EMBL/GenBank/DDBJ databases">
        <title>The complete genome sequence of Corynebacterium maris Coryn-1 (=DSM 45190).</title>
        <authorList>
            <person name="Schaffert L."/>
            <person name="Albersmeier A."/>
            <person name="Kalinowski J."/>
            <person name="Ruckert C."/>
        </authorList>
    </citation>
    <scope>NUCLEOTIDE SEQUENCE [LARGE SCALE GENOMIC DNA]</scope>
    <source>
        <strain evidence="6">Coryn-1</strain>
    </source>
</reference>
<dbReference type="Gene3D" id="3.30.2350.10">
    <property type="entry name" value="Pseudouridine synthase"/>
    <property type="match status" value="1"/>
</dbReference>
<dbReference type="KEGG" id="cmd:B841_05240"/>
<evidence type="ECO:0000313" key="6">
    <source>
        <dbReference type="Proteomes" id="UP000015388"/>
    </source>
</evidence>
<dbReference type="STRING" id="1224163.B841_05240"/>
<dbReference type="PROSITE" id="PS01129">
    <property type="entry name" value="PSI_RLU"/>
    <property type="match status" value="1"/>
</dbReference>
<dbReference type="InterPro" id="IPR006145">
    <property type="entry name" value="PsdUridine_synth_RsuA/RluA"/>
</dbReference>
<evidence type="ECO:0000256" key="3">
    <source>
        <dbReference type="ARBA" id="ARBA00033164"/>
    </source>
</evidence>
<evidence type="ECO:0000313" key="5">
    <source>
        <dbReference type="EMBL" id="AGS34521.1"/>
    </source>
</evidence>
<dbReference type="GO" id="GO:0000455">
    <property type="term" value="P:enzyme-directed rRNA pseudouridine synthesis"/>
    <property type="evidence" value="ECO:0007669"/>
    <property type="project" value="TreeGrafter"/>
</dbReference>
<keyword evidence="6" id="KW-1185">Reference proteome</keyword>
<dbReference type="GO" id="GO:0009982">
    <property type="term" value="F:pseudouridine synthase activity"/>
    <property type="evidence" value="ECO:0007669"/>
    <property type="project" value="InterPro"/>
</dbReference>
<dbReference type="GO" id="GO:0003723">
    <property type="term" value="F:RNA binding"/>
    <property type="evidence" value="ECO:0007669"/>
    <property type="project" value="InterPro"/>
</dbReference>
<dbReference type="AlphaFoldDB" id="S5TI24"/>
<comment type="catalytic activity">
    <reaction evidence="1">
        <text>a uridine in RNA = a pseudouridine in RNA</text>
        <dbReference type="Rhea" id="RHEA:48348"/>
        <dbReference type="Rhea" id="RHEA-COMP:12068"/>
        <dbReference type="Rhea" id="RHEA-COMP:12069"/>
        <dbReference type="ChEBI" id="CHEBI:65314"/>
        <dbReference type="ChEBI" id="CHEBI:65315"/>
    </reaction>
</comment>
<dbReference type="PANTHER" id="PTHR21600">
    <property type="entry name" value="MITOCHONDRIAL RNA PSEUDOURIDINE SYNTHASE"/>
    <property type="match status" value="1"/>
</dbReference>
<sequence>MSAERADGRPPARGGLTAVRTVLRGTTPVGEFFAARAGDSPYRPGELIAPGTVLERPVPAWTFPVIPEEPPIPFDYHVLHVDEELIVVDKPHFLPTTSNGRIVRETVQTRLRRDFGEDVTPLHRLDRLTAGVVVCSRRPATRGAYQRLFQDRKVRKRYLARTVTAVGQPTWRELSVPMRKQPGGRSVAVDDEGTMTVTRLRGAGTVVELEPLTGHTHQLRVLLAHLGASIVGDDVYPRDLGLKLRDYSSPLHLLAAGVEFADPVDGRERVFTSLRGLPANLD</sequence>
<dbReference type="PANTHER" id="PTHR21600:SF84">
    <property type="entry name" value="PSEUDOURIDINE SYNTHASE RSUA_RLUA-LIKE DOMAIN-CONTAINING PROTEIN"/>
    <property type="match status" value="1"/>
</dbReference>
<dbReference type="eggNOG" id="COG0564">
    <property type="taxonomic scope" value="Bacteria"/>
</dbReference>